<keyword evidence="16" id="KW-0732">Signal</keyword>
<keyword evidence="8" id="KW-0256">Endoplasmic reticulum</keyword>
<comment type="function">
    <text evidence="2">May be involved in the metabolism of insect hormones and in the breakdown of synthetic insecticides.</text>
</comment>
<dbReference type="EMBL" id="JAVRBK010000008">
    <property type="protein sequence ID" value="KAK5640553.1"/>
    <property type="molecule type" value="Genomic_DNA"/>
</dbReference>
<comment type="caution">
    <text evidence="17">The sequence shown here is derived from an EMBL/GenBank/DDBJ whole genome shotgun (WGS) entry which is preliminary data.</text>
</comment>
<feature type="signal peptide" evidence="16">
    <location>
        <begin position="1"/>
        <end position="17"/>
    </location>
</feature>
<dbReference type="PRINTS" id="PR00463">
    <property type="entry name" value="EP450I"/>
</dbReference>
<dbReference type="Proteomes" id="UP001329430">
    <property type="component" value="Chromosome 8"/>
</dbReference>
<dbReference type="InterPro" id="IPR050182">
    <property type="entry name" value="Cytochrome_P450_fam2"/>
</dbReference>
<evidence type="ECO:0000256" key="15">
    <source>
        <dbReference type="RuleBase" id="RU000461"/>
    </source>
</evidence>
<comment type="cofactor">
    <cofactor evidence="1 14">
        <name>heme</name>
        <dbReference type="ChEBI" id="CHEBI:30413"/>
    </cofactor>
</comment>
<evidence type="ECO:0000256" key="11">
    <source>
        <dbReference type="ARBA" id="ARBA00023004"/>
    </source>
</evidence>
<dbReference type="PRINTS" id="PR00385">
    <property type="entry name" value="P450"/>
</dbReference>
<dbReference type="GO" id="GO:0008395">
    <property type="term" value="F:steroid hydroxylase activity"/>
    <property type="evidence" value="ECO:0007669"/>
    <property type="project" value="TreeGrafter"/>
</dbReference>
<gene>
    <name evidence="17" type="ORF">RI129_011364</name>
</gene>
<dbReference type="GO" id="GO:0006805">
    <property type="term" value="P:xenobiotic metabolic process"/>
    <property type="evidence" value="ECO:0007669"/>
    <property type="project" value="TreeGrafter"/>
</dbReference>
<comment type="similarity">
    <text evidence="5 15">Belongs to the cytochrome P450 family.</text>
</comment>
<evidence type="ECO:0000313" key="17">
    <source>
        <dbReference type="EMBL" id="KAK5640553.1"/>
    </source>
</evidence>
<evidence type="ECO:0000256" key="9">
    <source>
        <dbReference type="ARBA" id="ARBA00022848"/>
    </source>
</evidence>
<evidence type="ECO:0000256" key="3">
    <source>
        <dbReference type="ARBA" id="ARBA00004174"/>
    </source>
</evidence>
<dbReference type="Gene3D" id="1.10.630.10">
    <property type="entry name" value="Cytochrome P450"/>
    <property type="match status" value="1"/>
</dbReference>
<evidence type="ECO:0000256" key="5">
    <source>
        <dbReference type="ARBA" id="ARBA00010617"/>
    </source>
</evidence>
<evidence type="ECO:0000256" key="2">
    <source>
        <dbReference type="ARBA" id="ARBA00003690"/>
    </source>
</evidence>
<evidence type="ECO:0000256" key="6">
    <source>
        <dbReference type="ARBA" id="ARBA00022617"/>
    </source>
</evidence>
<dbReference type="InterPro" id="IPR036396">
    <property type="entry name" value="Cyt_P450_sf"/>
</dbReference>
<evidence type="ECO:0000256" key="12">
    <source>
        <dbReference type="ARBA" id="ARBA00023033"/>
    </source>
</evidence>
<keyword evidence="7 14" id="KW-0479">Metal-binding</keyword>
<evidence type="ECO:0000256" key="8">
    <source>
        <dbReference type="ARBA" id="ARBA00022824"/>
    </source>
</evidence>
<evidence type="ECO:0000256" key="7">
    <source>
        <dbReference type="ARBA" id="ARBA00022723"/>
    </source>
</evidence>
<dbReference type="GO" id="GO:0005789">
    <property type="term" value="C:endoplasmic reticulum membrane"/>
    <property type="evidence" value="ECO:0007669"/>
    <property type="project" value="UniProtKB-SubCell"/>
</dbReference>
<dbReference type="GO" id="GO:0020037">
    <property type="term" value="F:heme binding"/>
    <property type="evidence" value="ECO:0007669"/>
    <property type="project" value="InterPro"/>
</dbReference>
<proteinExistence type="inferred from homology"/>
<evidence type="ECO:0000256" key="4">
    <source>
        <dbReference type="ARBA" id="ARBA00004406"/>
    </source>
</evidence>
<evidence type="ECO:0000313" key="18">
    <source>
        <dbReference type="Proteomes" id="UP001329430"/>
    </source>
</evidence>
<keyword evidence="10 15" id="KW-0560">Oxidoreductase</keyword>
<dbReference type="GO" id="GO:0016712">
    <property type="term" value="F:oxidoreductase activity, acting on paired donors, with incorporation or reduction of molecular oxygen, reduced flavin or flavoprotein as one donor, and incorporation of one atom of oxygen"/>
    <property type="evidence" value="ECO:0007669"/>
    <property type="project" value="TreeGrafter"/>
</dbReference>
<evidence type="ECO:0000256" key="10">
    <source>
        <dbReference type="ARBA" id="ARBA00023002"/>
    </source>
</evidence>
<dbReference type="PROSITE" id="PS00086">
    <property type="entry name" value="CYTOCHROME_P450"/>
    <property type="match status" value="1"/>
</dbReference>
<dbReference type="InterPro" id="IPR017972">
    <property type="entry name" value="Cyt_P450_CS"/>
</dbReference>
<keyword evidence="6 14" id="KW-0349">Heme</keyword>
<keyword evidence="12 15" id="KW-0503">Monooxygenase</keyword>
<evidence type="ECO:0000256" key="13">
    <source>
        <dbReference type="ARBA" id="ARBA00023136"/>
    </source>
</evidence>
<keyword evidence="18" id="KW-1185">Reference proteome</keyword>
<feature type="binding site" description="axial binding residue" evidence="14">
    <location>
        <position position="442"/>
    </location>
    <ligand>
        <name>heme</name>
        <dbReference type="ChEBI" id="CHEBI:30413"/>
    </ligand>
    <ligandPart>
        <name>Fe</name>
        <dbReference type="ChEBI" id="CHEBI:18248"/>
    </ligandPart>
</feature>
<dbReference type="FunFam" id="1.10.630.10:FF:000238">
    <property type="entry name" value="Cytochrome P450 2A6"/>
    <property type="match status" value="1"/>
</dbReference>
<dbReference type="GO" id="GO:0005506">
    <property type="term" value="F:iron ion binding"/>
    <property type="evidence" value="ECO:0007669"/>
    <property type="project" value="InterPro"/>
</dbReference>
<comment type="subcellular location">
    <subcellularLocation>
        <location evidence="4">Endoplasmic reticulum membrane</location>
        <topology evidence="4">Peripheral membrane protein</topology>
    </subcellularLocation>
    <subcellularLocation>
        <location evidence="3">Microsome membrane</location>
        <topology evidence="3">Peripheral membrane protein</topology>
    </subcellularLocation>
</comment>
<dbReference type="PANTHER" id="PTHR24300">
    <property type="entry name" value="CYTOCHROME P450 508A4-RELATED"/>
    <property type="match status" value="1"/>
</dbReference>
<organism evidence="17 18">
    <name type="scientific">Pyrocoelia pectoralis</name>
    <dbReference type="NCBI Taxonomy" id="417401"/>
    <lineage>
        <taxon>Eukaryota</taxon>
        <taxon>Metazoa</taxon>
        <taxon>Ecdysozoa</taxon>
        <taxon>Arthropoda</taxon>
        <taxon>Hexapoda</taxon>
        <taxon>Insecta</taxon>
        <taxon>Pterygota</taxon>
        <taxon>Neoptera</taxon>
        <taxon>Endopterygota</taxon>
        <taxon>Coleoptera</taxon>
        <taxon>Polyphaga</taxon>
        <taxon>Elateriformia</taxon>
        <taxon>Elateroidea</taxon>
        <taxon>Lampyridae</taxon>
        <taxon>Lampyrinae</taxon>
        <taxon>Pyrocoelia</taxon>
    </lineage>
</organism>
<name>A0AAN7ZIQ0_9COLE</name>
<evidence type="ECO:0000256" key="16">
    <source>
        <dbReference type="SAM" id="SignalP"/>
    </source>
</evidence>
<accession>A0AAN7ZIQ0</accession>
<evidence type="ECO:0000256" key="1">
    <source>
        <dbReference type="ARBA" id="ARBA00001971"/>
    </source>
</evidence>
<keyword evidence="11 14" id="KW-0408">Iron</keyword>
<evidence type="ECO:0008006" key="19">
    <source>
        <dbReference type="Google" id="ProtNLM"/>
    </source>
</evidence>
<protein>
    <recommendedName>
        <fullName evidence="19">Cytochrome P450 303a1</fullName>
    </recommendedName>
</protein>
<dbReference type="Pfam" id="PF00067">
    <property type="entry name" value="p450"/>
    <property type="match status" value="1"/>
</dbReference>
<keyword evidence="9" id="KW-0492">Microsome</keyword>
<sequence>MWIISSILFIAILGLLAYLDTRKPKNFPPGPRWYPLIGCAWELYKLRKSTGSLSKTTGALAAKYGPVTGVRIGTDRIVFAYGFKAIHEFTTKDEFNGRPHGIFYRTRTWGKRRGVLLTDSEFWQDQRKFVLRQLREFGFGKKTMSNMIEEEGSVLIENIKKKIDNTGGACVIRMDDIFGIHVLNTLWTMMTGNKCSSDDKEIRRLQVILTDLLSKVHMDGALFSHYPILRHLCPDYSGYNMYLGIHKRMWRFFALEIQKIKETYNPYDLRGFMDVYLKMLNSPKKKESFTEGQLLAICMDLFIAGSETTTKTLGFGFLYLLLYPEVQRKAQEEIDRVIGRDRLPTLNDRPNLQYVECVVLESLRMFGAKAFIIPHRAAKDAYLNGYLIPKDTILLGSLQSALYDKEAGWENPEVFDPERYIKDGNIHVPDHFIPFGFGKHRCMGETLARANVFLIVACLLQNFTFTALPNEPPSPDFVDGVTPGPKPFRALVTLR</sequence>
<evidence type="ECO:0000256" key="14">
    <source>
        <dbReference type="PIRSR" id="PIRSR602401-1"/>
    </source>
</evidence>
<dbReference type="SUPFAM" id="SSF48264">
    <property type="entry name" value="Cytochrome P450"/>
    <property type="match status" value="1"/>
</dbReference>
<dbReference type="PANTHER" id="PTHR24300:SF376">
    <property type="entry name" value="CYTOCHROME P450 15A1"/>
    <property type="match status" value="1"/>
</dbReference>
<dbReference type="AlphaFoldDB" id="A0AAN7ZIQ0"/>
<dbReference type="GO" id="GO:0006082">
    <property type="term" value="P:organic acid metabolic process"/>
    <property type="evidence" value="ECO:0007669"/>
    <property type="project" value="TreeGrafter"/>
</dbReference>
<reference evidence="17 18" key="1">
    <citation type="journal article" date="2024" name="Insects">
        <title>An Improved Chromosome-Level Genome Assembly of the Firefly Pyrocoelia pectoralis.</title>
        <authorList>
            <person name="Fu X."/>
            <person name="Meyer-Rochow V.B."/>
            <person name="Ballantyne L."/>
            <person name="Zhu X."/>
        </authorList>
    </citation>
    <scope>NUCLEOTIDE SEQUENCE [LARGE SCALE GENOMIC DNA]</scope>
    <source>
        <strain evidence="17">XCY_ONT2</strain>
    </source>
</reference>
<keyword evidence="13" id="KW-0472">Membrane</keyword>
<dbReference type="InterPro" id="IPR001128">
    <property type="entry name" value="Cyt_P450"/>
</dbReference>
<dbReference type="InterPro" id="IPR002401">
    <property type="entry name" value="Cyt_P450_E_grp-I"/>
</dbReference>
<feature type="chain" id="PRO_5042894077" description="Cytochrome P450 303a1" evidence="16">
    <location>
        <begin position="18"/>
        <end position="495"/>
    </location>
</feature>